<keyword evidence="5 7" id="KW-1133">Transmembrane helix</keyword>
<keyword evidence="10" id="KW-1185">Reference proteome</keyword>
<dbReference type="GO" id="GO:0005886">
    <property type="term" value="C:plasma membrane"/>
    <property type="evidence" value="ECO:0007669"/>
    <property type="project" value="UniProtKB-SubCell"/>
</dbReference>
<dbReference type="SUPFAM" id="SSF161098">
    <property type="entry name" value="MetI-like"/>
    <property type="match status" value="2"/>
</dbReference>
<evidence type="ECO:0000259" key="8">
    <source>
        <dbReference type="PROSITE" id="PS50928"/>
    </source>
</evidence>
<dbReference type="Proteomes" id="UP000095347">
    <property type="component" value="Unassembled WGS sequence"/>
</dbReference>
<feature type="transmembrane region" description="Helical" evidence="7">
    <location>
        <begin position="384"/>
        <end position="410"/>
    </location>
</feature>
<feature type="transmembrane region" description="Helical" evidence="7">
    <location>
        <begin position="306"/>
        <end position="328"/>
    </location>
</feature>
<feature type="transmembrane region" description="Helical" evidence="7">
    <location>
        <begin position="28"/>
        <end position="52"/>
    </location>
</feature>
<keyword evidence="4 7" id="KW-0812">Transmembrane</keyword>
<evidence type="ECO:0000256" key="3">
    <source>
        <dbReference type="ARBA" id="ARBA00022475"/>
    </source>
</evidence>
<feature type="transmembrane region" description="Helical" evidence="7">
    <location>
        <begin position="235"/>
        <end position="254"/>
    </location>
</feature>
<dbReference type="InterPro" id="IPR035906">
    <property type="entry name" value="MetI-like_sf"/>
</dbReference>
<feature type="transmembrane region" description="Helical" evidence="7">
    <location>
        <begin position="483"/>
        <end position="501"/>
    </location>
</feature>
<comment type="similarity">
    <text evidence="7">Belongs to the binding-protein-dependent transport system permease family.</text>
</comment>
<dbReference type="PANTHER" id="PTHR30183">
    <property type="entry name" value="MOLYBDENUM TRANSPORT SYSTEM PERMEASE PROTEIN MODB"/>
    <property type="match status" value="1"/>
</dbReference>
<dbReference type="GO" id="GO:0055085">
    <property type="term" value="P:transmembrane transport"/>
    <property type="evidence" value="ECO:0007669"/>
    <property type="project" value="InterPro"/>
</dbReference>
<dbReference type="STRING" id="28181.BEN30_05830"/>
<dbReference type="FunFam" id="1.10.3720.10:FF:000088">
    <property type="entry name" value="Iron(III) ABC transporter, permease protein"/>
    <property type="match status" value="1"/>
</dbReference>
<dbReference type="EMBL" id="MCGG01000011">
    <property type="protein sequence ID" value="OEJ68725.1"/>
    <property type="molecule type" value="Genomic_DNA"/>
</dbReference>
<feature type="domain" description="ABC transmembrane type-1" evidence="8">
    <location>
        <begin position="71"/>
        <end position="278"/>
    </location>
</feature>
<feature type="domain" description="ABC transmembrane type-1" evidence="8">
    <location>
        <begin position="349"/>
        <end position="555"/>
    </location>
</feature>
<dbReference type="CDD" id="cd06261">
    <property type="entry name" value="TM_PBP2"/>
    <property type="match status" value="2"/>
</dbReference>
<name>A0A1E5QAB0_9PROT</name>
<dbReference type="Pfam" id="PF00528">
    <property type="entry name" value="BPD_transp_1"/>
    <property type="match status" value="1"/>
</dbReference>
<keyword evidence="3" id="KW-1003">Cell membrane</keyword>
<protein>
    <submittedName>
        <fullName evidence="9">Iron ABC transporter permease</fullName>
    </submittedName>
</protein>
<evidence type="ECO:0000313" key="10">
    <source>
        <dbReference type="Proteomes" id="UP000095347"/>
    </source>
</evidence>
<evidence type="ECO:0000256" key="7">
    <source>
        <dbReference type="RuleBase" id="RU363032"/>
    </source>
</evidence>
<evidence type="ECO:0000256" key="1">
    <source>
        <dbReference type="ARBA" id="ARBA00004651"/>
    </source>
</evidence>
<feature type="transmembrane region" description="Helical" evidence="7">
    <location>
        <begin position="537"/>
        <end position="560"/>
    </location>
</feature>
<reference evidence="10" key="1">
    <citation type="submission" date="2016-07" db="EMBL/GenBank/DDBJ databases">
        <authorList>
            <person name="Florea S."/>
            <person name="Webb J.S."/>
            <person name="Jaromczyk J."/>
            <person name="Schardl C.L."/>
        </authorList>
    </citation>
    <scope>NUCLEOTIDE SEQUENCE [LARGE SCALE GENOMIC DNA]</scope>
    <source>
        <strain evidence="10">MV-1</strain>
    </source>
</reference>
<feature type="transmembrane region" description="Helical" evidence="7">
    <location>
        <begin position="422"/>
        <end position="444"/>
    </location>
</feature>
<comment type="caution">
    <text evidence="9">The sequence shown here is derived from an EMBL/GenBank/DDBJ whole genome shotgun (WGS) entry which is preliminary data.</text>
</comment>
<sequence length="586" mass="63405">MTRTLQHPEPPLYTANEPKGFKTLKFDVWAFGTVVIAALIAMPIFWVVGLALNSSGDIWAHLVDTVLARLALTTVLLMAGVGFGTFVLGTGTAWLVTMCRFPGKRIFEWAMLIPMAVPAYVIAYVYTDLLEYSGPVQGLIRETFGFTNGSQYWFFEIRSLGGAITMMTLVLYPYVYLLARAAFLEQSICVLEASRTLGKGPWESFFKVALPLARPSIAVGVSLVMMETLNDFGTVDFFAVATFTAGIFDVWLNMNSPSGAAQLACMMLLFVIVLIALERYGRRKQKFHNTTTHNRALPGFKLSAPWAALAFLACAVPVALGFGVPAWVLGSYALNFYEETLAADFWTFTFNSLLLAGLAAAITIVLGVFLAYSLRLGQVRWINGVTRFAALGYAVPGAVLAIGILMYLGWLDNTIDGWARGHIGISTGLIFSGTVIAVTFGYVVRFLSLSFGSVESGLAKITANMDGAARTLGAGPMSTLKRIHLPMLKGSIMTAALLVFVDCMKELPMTVVLRPFNFETLATFVHQYASDELLPEAALAALAIVAAGIIPVVLLSITIAHARAGHTQHVDAAPQHIPTPVQEVSP</sequence>
<feature type="transmembrane region" description="Helical" evidence="7">
    <location>
        <begin position="109"/>
        <end position="127"/>
    </location>
</feature>
<feature type="transmembrane region" description="Helical" evidence="7">
    <location>
        <begin position="348"/>
        <end position="372"/>
    </location>
</feature>
<keyword evidence="6 7" id="KW-0472">Membrane</keyword>
<proteinExistence type="inferred from homology"/>
<dbReference type="PANTHER" id="PTHR30183:SF2">
    <property type="entry name" value="IRON UTILIZATION PROTEIN"/>
    <property type="match status" value="1"/>
</dbReference>
<dbReference type="AlphaFoldDB" id="A0A1E5QAB0"/>
<organism evidence="9 10">
    <name type="scientific">Magnetovibrio blakemorei</name>
    <dbReference type="NCBI Taxonomy" id="28181"/>
    <lineage>
        <taxon>Bacteria</taxon>
        <taxon>Pseudomonadati</taxon>
        <taxon>Pseudomonadota</taxon>
        <taxon>Alphaproteobacteria</taxon>
        <taxon>Rhodospirillales</taxon>
        <taxon>Magnetovibrionaceae</taxon>
        <taxon>Magnetovibrio</taxon>
    </lineage>
</organism>
<dbReference type="PROSITE" id="PS50928">
    <property type="entry name" value="ABC_TM1"/>
    <property type="match status" value="2"/>
</dbReference>
<dbReference type="RefSeq" id="WP_069957083.1">
    <property type="nucleotide sequence ID" value="NZ_MCGG01000011.1"/>
</dbReference>
<dbReference type="OrthoDB" id="9790211at2"/>
<evidence type="ECO:0000256" key="6">
    <source>
        <dbReference type="ARBA" id="ARBA00023136"/>
    </source>
</evidence>
<keyword evidence="2 7" id="KW-0813">Transport</keyword>
<comment type="subcellular location">
    <subcellularLocation>
        <location evidence="1 7">Cell membrane</location>
        <topology evidence="1 7">Multi-pass membrane protein</topology>
    </subcellularLocation>
</comment>
<gene>
    <name evidence="9" type="ORF">BEN30_05830</name>
</gene>
<evidence type="ECO:0000313" key="9">
    <source>
        <dbReference type="EMBL" id="OEJ68725.1"/>
    </source>
</evidence>
<evidence type="ECO:0000256" key="5">
    <source>
        <dbReference type="ARBA" id="ARBA00022989"/>
    </source>
</evidence>
<feature type="transmembrane region" description="Helical" evidence="7">
    <location>
        <begin position="160"/>
        <end position="179"/>
    </location>
</feature>
<dbReference type="InterPro" id="IPR000515">
    <property type="entry name" value="MetI-like"/>
</dbReference>
<feature type="transmembrane region" description="Helical" evidence="7">
    <location>
        <begin position="260"/>
        <end position="277"/>
    </location>
</feature>
<feature type="transmembrane region" description="Helical" evidence="7">
    <location>
        <begin position="72"/>
        <end position="97"/>
    </location>
</feature>
<dbReference type="Gene3D" id="1.10.3720.10">
    <property type="entry name" value="MetI-like"/>
    <property type="match status" value="2"/>
</dbReference>
<evidence type="ECO:0000256" key="2">
    <source>
        <dbReference type="ARBA" id="ARBA00022448"/>
    </source>
</evidence>
<evidence type="ECO:0000256" key="4">
    <source>
        <dbReference type="ARBA" id="ARBA00022692"/>
    </source>
</evidence>
<accession>A0A1E5QAB0</accession>